<reference evidence="1 2" key="1">
    <citation type="submission" date="2023-05" db="EMBL/GenBank/DDBJ databases">
        <title>Adaptations of aquatic viruses from atmosphere-close ecosystems of the Central Arctic Ocean.</title>
        <authorList>
            <person name="Rahlff J."/>
            <person name="Holmfeldt K."/>
        </authorList>
    </citation>
    <scope>NUCLEOTIDE SEQUENCE [LARGE SCALE GENOMIC DNA]</scope>
    <source>
        <strain evidence="1 2">Arc14</strain>
    </source>
</reference>
<evidence type="ECO:0008006" key="3">
    <source>
        <dbReference type="Google" id="ProtNLM"/>
    </source>
</evidence>
<dbReference type="PROSITE" id="PS51257">
    <property type="entry name" value="PROKAR_LIPOPROTEIN"/>
    <property type="match status" value="1"/>
</dbReference>
<gene>
    <name evidence="1" type="ORF">QO192_06415</name>
</gene>
<organism evidence="1 2">
    <name type="scientific">Flavobacterium frigidarium</name>
    <dbReference type="NCBI Taxonomy" id="99286"/>
    <lineage>
        <taxon>Bacteria</taxon>
        <taxon>Pseudomonadati</taxon>
        <taxon>Bacteroidota</taxon>
        <taxon>Flavobacteriia</taxon>
        <taxon>Flavobacteriales</taxon>
        <taxon>Flavobacteriaceae</taxon>
        <taxon>Flavobacterium</taxon>
    </lineage>
</organism>
<comment type="caution">
    <text evidence="1">The sequence shown here is derived from an EMBL/GenBank/DDBJ whole genome shotgun (WGS) entry which is preliminary data.</text>
</comment>
<dbReference type="Proteomes" id="UP001568894">
    <property type="component" value="Unassembled WGS sequence"/>
</dbReference>
<keyword evidence="2" id="KW-1185">Reference proteome</keyword>
<accession>A0ABV4KB79</accession>
<proteinExistence type="predicted"/>
<protein>
    <recommendedName>
        <fullName evidence="3">Beta-lactamase-inhibitor-like, PepSY-like</fullName>
    </recommendedName>
</protein>
<evidence type="ECO:0000313" key="1">
    <source>
        <dbReference type="EMBL" id="MEZ7514915.1"/>
    </source>
</evidence>
<dbReference type="EMBL" id="JASMRN010000004">
    <property type="protein sequence ID" value="MEZ7514915.1"/>
    <property type="molecule type" value="Genomic_DNA"/>
</dbReference>
<dbReference type="RefSeq" id="WP_371569058.1">
    <property type="nucleotide sequence ID" value="NZ_JASMRN010000004.1"/>
</dbReference>
<evidence type="ECO:0000313" key="2">
    <source>
        <dbReference type="Proteomes" id="UP001568894"/>
    </source>
</evidence>
<name>A0ABV4KB79_9FLAO</name>
<sequence>MKTYLSISLLCFILFSCSTTKLENEIVKDFLHEKYKNENDVKMIFLINQSLTRNRAIETYEEVYNERDVNYYLNNNFKKKDYWSIDRKGIAILKAKYRNDTIPHYWKKTDFDSLHIPIMEYNKQFQESDIDQHLKHLSKGYKISRPLLFSNKKYALLDFYSYTIIFGDSSARGVYVLEKKDGKWVVINEYFDGVYN</sequence>